<dbReference type="Proteomes" id="UP000044625">
    <property type="component" value="Unassembled WGS sequence"/>
</dbReference>
<name>A0A0T9RIL7_9GAMM</name>
<keyword evidence="2" id="KW-0812">Transmembrane</keyword>
<gene>
    <name evidence="4" type="ORF">ERS008529_04540</name>
    <name evidence="5" type="ORF">ERS137968_02636</name>
</gene>
<evidence type="ECO:0000259" key="3">
    <source>
        <dbReference type="Pfam" id="PF20155"/>
    </source>
</evidence>
<dbReference type="EMBL" id="CQAZ01000082">
    <property type="protein sequence ID" value="CNI62900.1"/>
    <property type="molecule type" value="Genomic_DNA"/>
</dbReference>
<dbReference type="Pfam" id="PF20155">
    <property type="entry name" value="TMP_3"/>
    <property type="match status" value="1"/>
</dbReference>
<feature type="transmembrane region" description="Helical" evidence="2">
    <location>
        <begin position="348"/>
        <end position="369"/>
    </location>
</feature>
<evidence type="ECO:0000313" key="6">
    <source>
        <dbReference type="Proteomes" id="UP000044625"/>
    </source>
</evidence>
<keyword evidence="2" id="KW-1133">Transmembrane helix</keyword>
<keyword evidence="2" id="KW-0472">Membrane</keyword>
<organism evidence="4 7">
    <name type="scientific">Yersinia pekkanenii</name>
    <dbReference type="NCBI Taxonomy" id="1288385"/>
    <lineage>
        <taxon>Bacteria</taxon>
        <taxon>Pseudomonadati</taxon>
        <taxon>Pseudomonadota</taxon>
        <taxon>Gammaproteobacteria</taxon>
        <taxon>Enterobacterales</taxon>
        <taxon>Yersiniaceae</taxon>
        <taxon>Yersinia</taxon>
    </lineage>
</organism>
<evidence type="ECO:0000256" key="1">
    <source>
        <dbReference type="SAM" id="MobiDB-lite"/>
    </source>
</evidence>
<accession>A0A0T9RIL7</accession>
<evidence type="ECO:0000313" key="5">
    <source>
        <dbReference type="EMBL" id="CRY67558.1"/>
    </source>
</evidence>
<dbReference type="InterPro" id="IPR013491">
    <property type="entry name" value="Tape_meas_N"/>
</dbReference>
<protein>
    <submittedName>
        <fullName evidence="4">Phage-related minor tail protein</fullName>
    </submittedName>
</protein>
<dbReference type="NCBIfam" id="TIGR02675">
    <property type="entry name" value="tape_meas_nterm"/>
    <property type="match status" value="1"/>
</dbReference>
<dbReference type="EMBL" id="CWJL01000012">
    <property type="protein sequence ID" value="CRY67558.1"/>
    <property type="molecule type" value="Genomic_DNA"/>
</dbReference>
<evidence type="ECO:0000313" key="4">
    <source>
        <dbReference type="EMBL" id="CNI62900.1"/>
    </source>
</evidence>
<dbReference type="AlphaFoldDB" id="A0A0T9RIL7"/>
<dbReference type="Proteomes" id="UP000045840">
    <property type="component" value="Unassembled WGS sequence"/>
</dbReference>
<dbReference type="RefSeq" id="WP_049615301.1">
    <property type="nucleotide sequence ID" value="NZ_CAWMMU010000012.1"/>
</dbReference>
<keyword evidence="6" id="KW-1185">Reference proteome</keyword>
<feature type="domain" description="Tape measure protein N-terminal" evidence="3">
    <location>
        <begin position="203"/>
        <end position="344"/>
    </location>
</feature>
<reference evidence="5 6" key="2">
    <citation type="submission" date="2015-03" db="EMBL/GenBank/DDBJ databases">
        <authorList>
            <consortium name="Pathogen Informatics"/>
            <person name="Murphy D."/>
        </authorList>
    </citation>
    <scope>NUCLEOTIDE SEQUENCE [LARGE SCALE GENOMIC DNA]</scope>
    <source>
        <strain evidence="5">Type strain: CIP110230</strain>
        <strain evidence="6">type strain: CIP110230</strain>
    </source>
</reference>
<feature type="region of interest" description="Disordered" evidence="1">
    <location>
        <begin position="157"/>
        <end position="184"/>
    </location>
</feature>
<reference evidence="4" key="1">
    <citation type="submission" date="2015-03" db="EMBL/GenBank/DDBJ databases">
        <authorList>
            <person name="Murphy D."/>
        </authorList>
    </citation>
    <scope>NUCLEOTIDE SEQUENCE [LARGE SCALE GENOMIC DNA]</scope>
    <source>
        <strain evidence="4">A125KOH2</strain>
    </source>
</reference>
<evidence type="ECO:0000313" key="7">
    <source>
        <dbReference type="Proteomes" id="UP000045840"/>
    </source>
</evidence>
<dbReference type="STRING" id="1288385.ERS137968_02636"/>
<sequence length="409" mass="42337">MAEEARDLVTTVTAKADLTGLYAFQKEIDRATKKVKQLDAVIRRANRLSPHASNMHGGNGGGSRLPSGAAGLSIATAGLAGGLGANLVTRALPPPPKKGGGQWGGGALPPTRNHFPLLGAGSDAGRAMAKPSSRAPLSNRSGGAAFGQFDFGRIDWGGGPETKAIKTPKAARKPGESSGSNSMMRGLAGAASAYGLATAMGAVADQLDRIQSAKAQLDSLPQSIEGGAKAFQDMSKAANDVRVSSEPFISTYTNIATATKDLKMSQEDTIKTTQGLIGALQLGGGSQQAVNNALYQMGQAFSSDRFAGDEFRSFMEAIGTQAPEVAKAFDTDVKGLRKMSVDGNAAQMAAYSVYTMAIAVVPFIIVLAITKLVEAVEKAHPSQQPKPMTLAELETAADKLREEATLSGK</sequence>
<evidence type="ECO:0000256" key="2">
    <source>
        <dbReference type="SAM" id="Phobius"/>
    </source>
</evidence>
<reference evidence="7" key="3">
    <citation type="submission" date="2015-03" db="EMBL/GenBank/DDBJ databases">
        <authorList>
            <consortium name="Pathogen Informatics"/>
        </authorList>
    </citation>
    <scope>NUCLEOTIDE SEQUENCE [LARGE SCALE GENOMIC DNA]</scope>
    <source>
        <strain evidence="7">A125KOH2</strain>
    </source>
</reference>
<proteinExistence type="predicted"/>